<evidence type="ECO:0000313" key="2">
    <source>
        <dbReference type="EMBL" id="TLQ42864.1"/>
    </source>
</evidence>
<evidence type="ECO:0000313" key="3">
    <source>
        <dbReference type="Proteomes" id="UP000305921"/>
    </source>
</evidence>
<dbReference type="InterPro" id="IPR012338">
    <property type="entry name" value="Beta-lactam/transpept-like"/>
</dbReference>
<name>A0A5R9E3M5_9ACTN</name>
<protein>
    <submittedName>
        <fullName evidence="2">Beta-lactamase family protein</fullName>
    </submittedName>
</protein>
<comment type="caution">
    <text evidence="2">The sequence shown here is derived from an EMBL/GenBank/DDBJ whole genome shotgun (WGS) entry which is preliminary data.</text>
</comment>
<dbReference type="Gene3D" id="3.40.710.10">
    <property type="entry name" value="DD-peptidase/beta-lactamase superfamily"/>
    <property type="match status" value="1"/>
</dbReference>
<dbReference type="EMBL" id="VAWE01000001">
    <property type="protein sequence ID" value="TLQ42864.1"/>
    <property type="molecule type" value="Genomic_DNA"/>
</dbReference>
<feature type="domain" description="Beta-lactamase-related" evidence="1">
    <location>
        <begin position="10"/>
        <end position="329"/>
    </location>
</feature>
<sequence length="445" mass="46513">MEAHLAADRLCELAHEHSVPGAQLTVRHAGGSLSLATGVTRAGTADPVTTGTAFAFGSVTKAFTATLVAQLVSDGDLEWDDPVGEYLAEWDGAVDEAISSVTLRNLLSHTAGLVADHELDDVEEASLARYTASVATTRSLHEPGHCFSYSNSGYNILGRVIEAVTDMKWQAVMENVLLRPLGIDPVFVNGSPTGQRPLADGHAVQPGRQRTARPVGLFLPLSWAPASGLAGSADDLVALAGLHLGTHPESGTLLPEEQRAEMGARVSAADAFGMADGWGLGLAHYASADGHWYGHDGTVDGGTAHLRFHPDSGTAVALTTNATTGTQMWAELVDSLHELGVPVGDHRAGIPTAPSLTSGLDRFTGDYRNGDTSFVVRAHRGGGLLLTDSTGLAADVTLHDDLVFTARRTDTRAGSYTGRFVTDPATGDVTLMQLGGRSARRATTA</sequence>
<dbReference type="OrthoDB" id="262125at2"/>
<dbReference type="Pfam" id="PF00144">
    <property type="entry name" value="Beta-lactamase"/>
    <property type="match status" value="1"/>
</dbReference>
<dbReference type="Proteomes" id="UP000305921">
    <property type="component" value="Unassembled WGS sequence"/>
</dbReference>
<dbReference type="SUPFAM" id="SSF56601">
    <property type="entry name" value="beta-lactamase/transpeptidase-like"/>
    <property type="match status" value="1"/>
</dbReference>
<reference evidence="2 3" key="1">
    <citation type="submission" date="2019-05" db="EMBL/GenBank/DDBJ databases">
        <title>Streptomyces marianii sp. nov., a novel marine actinomycete from southern coast of India.</title>
        <authorList>
            <person name="Iniyan A.M."/>
            <person name="Wink J."/>
            <person name="Ramprasad E."/>
            <person name="Ramana C.V."/>
            <person name="Bunk B."/>
            <person name="Sproer C."/>
            <person name="Joseph F.-J.R.S."/>
            <person name="Vincent S.G.P."/>
        </authorList>
    </citation>
    <scope>NUCLEOTIDE SEQUENCE [LARGE SCALE GENOMIC DNA]</scope>
    <source>
        <strain evidence="2 3">ICN19</strain>
    </source>
</reference>
<accession>A0A5R9E3M5</accession>
<proteinExistence type="predicted"/>
<dbReference type="RefSeq" id="WP_138052280.1">
    <property type="nucleotide sequence ID" value="NZ_VAWE01000001.1"/>
</dbReference>
<dbReference type="InterPro" id="IPR001466">
    <property type="entry name" value="Beta-lactam-related"/>
</dbReference>
<organism evidence="2 3">
    <name type="scientific">Streptomyces marianii</name>
    <dbReference type="NCBI Taxonomy" id="1817406"/>
    <lineage>
        <taxon>Bacteria</taxon>
        <taxon>Bacillati</taxon>
        <taxon>Actinomycetota</taxon>
        <taxon>Actinomycetes</taxon>
        <taxon>Kitasatosporales</taxon>
        <taxon>Streptomycetaceae</taxon>
        <taxon>Streptomyces</taxon>
    </lineage>
</organism>
<dbReference type="PANTHER" id="PTHR46825:SF7">
    <property type="entry name" value="D-ALANYL-D-ALANINE CARBOXYPEPTIDASE"/>
    <property type="match status" value="1"/>
</dbReference>
<gene>
    <name evidence="2" type="ORF">FEF34_06570</name>
</gene>
<dbReference type="PANTHER" id="PTHR46825">
    <property type="entry name" value="D-ALANYL-D-ALANINE-CARBOXYPEPTIDASE/ENDOPEPTIDASE AMPH"/>
    <property type="match status" value="1"/>
</dbReference>
<keyword evidence="3" id="KW-1185">Reference proteome</keyword>
<evidence type="ECO:0000259" key="1">
    <source>
        <dbReference type="Pfam" id="PF00144"/>
    </source>
</evidence>
<dbReference type="AlphaFoldDB" id="A0A5R9E3M5"/>
<dbReference type="InterPro" id="IPR050491">
    <property type="entry name" value="AmpC-like"/>
</dbReference>